<reference evidence="6 8" key="2">
    <citation type="submission" date="2016-04" db="EMBL/GenBank/DDBJ databases">
        <authorList>
            <person name="Millard A."/>
        </authorList>
    </citation>
    <scope>NUCLEOTIDE SEQUENCE [LARGE SCALE GENOMIC DNA]</scope>
    <source>
        <strain evidence="6">Isolate 22</strain>
    </source>
</reference>
<dbReference type="AlphaFoldDB" id="A0A132PB55"/>
<dbReference type="Proteomes" id="UP000070452">
    <property type="component" value="Unassembled WGS sequence"/>
</dbReference>
<feature type="domain" description="Glycosyl hydrolase family 13 catalytic" evidence="3">
    <location>
        <begin position="142"/>
        <end position="509"/>
    </location>
</feature>
<dbReference type="Gene3D" id="2.60.40.10">
    <property type="entry name" value="Immunoglobulins"/>
    <property type="match status" value="1"/>
</dbReference>
<organism evidence="4 7">
    <name type="scientific">Enterococcus faecium</name>
    <name type="common">Streptococcus faecium</name>
    <dbReference type="NCBI Taxonomy" id="1352"/>
    <lineage>
        <taxon>Bacteria</taxon>
        <taxon>Bacillati</taxon>
        <taxon>Bacillota</taxon>
        <taxon>Bacilli</taxon>
        <taxon>Lactobacillales</taxon>
        <taxon>Enterococcaceae</taxon>
        <taxon>Enterococcus</taxon>
    </lineage>
</organism>
<proteinExistence type="predicted"/>
<dbReference type="EMBL" id="JAIFOC010000055">
    <property type="protein sequence ID" value="MBX4222676.1"/>
    <property type="molecule type" value="Genomic_DNA"/>
</dbReference>
<dbReference type="Pfam" id="PF02903">
    <property type="entry name" value="Alpha-amylase_N"/>
    <property type="match status" value="1"/>
</dbReference>
<dbReference type="CDD" id="cd02857">
    <property type="entry name" value="E_set_CDase_PDE_N"/>
    <property type="match status" value="1"/>
</dbReference>
<dbReference type="EMBL" id="FKLM01000025">
    <property type="protein sequence ID" value="SAM46022.1"/>
    <property type="molecule type" value="Genomic_DNA"/>
</dbReference>
<evidence type="ECO:0000259" key="3">
    <source>
        <dbReference type="SMART" id="SM00642"/>
    </source>
</evidence>
<evidence type="ECO:0000313" key="8">
    <source>
        <dbReference type="Proteomes" id="UP000183509"/>
    </source>
</evidence>
<protein>
    <submittedName>
        <fullName evidence="6">Alpha amylase</fullName>
        <ecNumber evidence="6">3.2.1.1</ecNumber>
    </submittedName>
    <submittedName>
        <fullName evidence="4">Alpha-glycosidase</fullName>
    </submittedName>
    <submittedName>
        <fullName evidence="5">Glycoside hydrolase family 13 protein</fullName>
    </submittedName>
</protein>
<dbReference type="InterPro" id="IPR006047">
    <property type="entry name" value="GH13_cat_dom"/>
</dbReference>
<evidence type="ECO:0000313" key="5">
    <source>
        <dbReference type="EMBL" id="MBX4222676.1"/>
    </source>
</evidence>
<keyword evidence="1 5" id="KW-0378">Hydrolase</keyword>
<dbReference type="Pfam" id="PF00128">
    <property type="entry name" value="Alpha-amylase"/>
    <property type="match status" value="1"/>
</dbReference>
<dbReference type="Proteomes" id="UP001139644">
    <property type="component" value="Unassembled WGS sequence"/>
</dbReference>
<dbReference type="SMART" id="SM00642">
    <property type="entry name" value="Aamy"/>
    <property type="match status" value="1"/>
</dbReference>
<evidence type="ECO:0000256" key="1">
    <source>
        <dbReference type="ARBA" id="ARBA00022801"/>
    </source>
</evidence>
<dbReference type="SUPFAM" id="SSF51445">
    <property type="entry name" value="(Trans)glycosidases"/>
    <property type="match status" value="1"/>
</dbReference>
<dbReference type="OMA" id="TPDWVKH"/>
<dbReference type="PATRIC" id="fig|1352.1358.peg.1730"/>
<dbReference type="SMR" id="A0A132PB55"/>
<evidence type="ECO:0000313" key="6">
    <source>
        <dbReference type="EMBL" id="SAM46022.1"/>
    </source>
</evidence>
<comment type="caution">
    <text evidence="4">The sequence shown here is derived from an EMBL/GenBank/DDBJ whole genome shotgun (WGS) entry which is preliminary data.</text>
</comment>
<dbReference type="InterPro" id="IPR045857">
    <property type="entry name" value="O16G_dom_2"/>
</dbReference>
<dbReference type="InterPro" id="IPR017853">
    <property type="entry name" value="GH"/>
</dbReference>
<name>A0A132PB55_ENTFC</name>
<keyword evidence="2 4" id="KW-0326">Glycosidase</keyword>
<gene>
    <name evidence="4" type="ORF">AWT83_12365</name>
    <name evidence="6" type="ORF">DTPHA_601618</name>
    <name evidence="5" type="ORF">KYX88_07565</name>
</gene>
<dbReference type="RefSeq" id="WP_002288160.1">
    <property type="nucleotide sequence ID" value="NZ_AP026566.1"/>
</dbReference>
<evidence type="ECO:0000313" key="4">
    <source>
        <dbReference type="EMBL" id="KWX19222.1"/>
    </source>
</evidence>
<dbReference type="GeneID" id="66454356"/>
<dbReference type="Gene3D" id="3.20.20.80">
    <property type="entry name" value="Glycosidases"/>
    <property type="match status" value="1"/>
</dbReference>
<dbReference type="EMBL" id="LRHK01000001">
    <property type="protein sequence ID" value="KWX19222.1"/>
    <property type="molecule type" value="Genomic_DNA"/>
</dbReference>
<dbReference type="InterPro" id="IPR013783">
    <property type="entry name" value="Ig-like_fold"/>
</dbReference>
<dbReference type="PANTHER" id="PTHR10357:SF210">
    <property type="entry name" value="MALTODEXTRIN GLUCOSIDASE"/>
    <property type="match status" value="1"/>
</dbReference>
<dbReference type="PANTHER" id="PTHR10357">
    <property type="entry name" value="ALPHA-AMYLASE FAMILY MEMBER"/>
    <property type="match status" value="1"/>
</dbReference>
<dbReference type="Gene3D" id="3.90.400.10">
    <property type="entry name" value="Oligo-1,6-glucosidase, Domain 2"/>
    <property type="match status" value="1"/>
</dbReference>
<dbReference type="CDD" id="cd11338">
    <property type="entry name" value="AmyAc_CMD"/>
    <property type="match status" value="1"/>
</dbReference>
<reference evidence="4 7" key="1">
    <citation type="submission" date="2016-01" db="EMBL/GenBank/DDBJ databases">
        <title>Molecular Mechanisms for transfer of large genomic segments between Enterococcus faecium strains.</title>
        <authorList>
            <person name="Garcia-Solache M.A."/>
            <person name="Lebreton F."/>
            <person name="Mclaughlin R.E."/>
            <person name="Whiteaker J.D."/>
            <person name="Gilmore M.S."/>
            <person name="Rice L.B."/>
        </authorList>
    </citation>
    <scope>NUCLEOTIDE SEQUENCE [LARGE SCALE GENOMIC DNA]</scope>
    <source>
        <strain evidence="4 7">D344RRF x C68</strain>
    </source>
</reference>
<dbReference type="GO" id="GO:0004556">
    <property type="term" value="F:alpha-amylase activity"/>
    <property type="evidence" value="ECO:0007669"/>
    <property type="project" value="UniProtKB-EC"/>
</dbReference>
<accession>A0A132PB55</accession>
<evidence type="ECO:0000256" key="2">
    <source>
        <dbReference type="ARBA" id="ARBA00023295"/>
    </source>
</evidence>
<dbReference type="Proteomes" id="UP000183509">
    <property type="component" value="Unassembled WGS sequence"/>
</dbReference>
<dbReference type="GO" id="GO:0005975">
    <property type="term" value="P:carbohydrate metabolic process"/>
    <property type="evidence" value="ECO:0007669"/>
    <property type="project" value="InterPro"/>
</dbReference>
<evidence type="ECO:0000313" key="7">
    <source>
        <dbReference type="Proteomes" id="UP000070452"/>
    </source>
</evidence>
<dbReference type="InterPro" id="IPR004185">
    <property type="entry name" value="Glyco_hydro_13_lg-like_dom"/>
</dbReference>
<reference evidence="5" key="3">
    <citation type="journal article" date="2022" name="J. Anim. Sci.">
        <title>Whole genome sequence analyses-based assessment of virulence potential and antimicrobial susceptibilities and resistance of Enterococcus faecium strains isolated from commercial swine and cattle probiotic products.</title>
        <authorList>
            <person name="Shridhar P.B."/>
            <person name="Amachawadi R.G."/>
            <person name="Tokach M."/>
            <person name="Patel I."/>
            <person name="Gangiredla J."/>
            <person name="Mammel M."/>
            <person name="Nagaraja T.G."/>
        </authorList>
    </citation>
    <scope>NUCLEOTIDE SEQUENCE</scope>
    <source>
        <strain evidence="5">EF215</strain>
    </source>
</reference>
<dbReference type="EC" id="3.2.1.1" evidence="6"/>
<sequence length="588" mass="69772">MDTAAIYHRPESEYAFLYTNTRFRIRLRTRKNDIKKVYVLCGDPYTITTEKWYQKQRPMKKCLSTNVHDYWEIEVTSETRRLQYAFHVVGEDNTDCFYGDQGIFPYRENVITEPNFYFRIPYFHQIDRFTIPEWVKETVWYQIFPERFANGDKANDPEHTLPWGSKDPDREDFFGGDLQGVRDHLDYLTDLGVNGIYFCPIFKATSNHKYDTIDYYEVDPAFGDKKLLKNLIDEAHKRGIRIMFDAVFNHMGVHSPQWQDVLKNGEKSIYKDWFHIRFFPVDSYQMTDLPETAENIPYDTFAFTPFMPKLNTANPEVQKYLLDIATYWIKEFDIDGWRLDVANEVDHHFWKKFREAVTEIKPDIYILGEIWHSSQAWLQGDEFHAVMNYAFTDSIKDYFAKKKITASQMVSGMNHQQMLYRDQVNEGTFNLLDSHDTARILTLCQGNKELMKSVMAFMFLQKGSPCIYYGTEIGMTGEDDPDCRKCMIWEKEEQDLELFGFIKELVSLRKQLSKIISEGSTQWLIVYDREDKLYFTRELEGQIIYVYFNQSKEPWVVEQENEVILSQNCQLLEDGKAEIRQYGFLIMC</sequence>